<dbReference type="Proteomes" id="UP000275267">
    <property type="component" value="Unassembled WGS sequence"/>
</dbReference>
<feature type="region of interest" description="Disordered" evidence="1">
    <location>
        <begin position="132"/>
        <end position="164"/>
    </location>
</feature>
<protein>
    <submittedName>
        <fullName evidence="2">UDP-glycosyltransferase 73E1-like</fullName>
    </submittedName>
</protein>
<evidence type="ECO:0000313" key="2">
    <source>
        <dbReference type="EMBL" id="RLN17327.1"/>
    </source>
</evidence>
<accession>A0A3L6S8I8</accession>
<dbReference type="EMBL" id="PQIB02000005">
    <property type="protein sequence ID" value="RLN17327.1"/>
    <property type="molecule type" value="Genomic_DNA"/>
</dbReference>
<name>A0A3L6S8I8_PANMI</name>
<dbReference type="AlphaFoldDB" id="A0A3L6S8I8"/>
<dbReference type="Gene3D" id="3.40.50.2000">
    <property type="entry name" value="Glycogen Phosphorylase B"/>
    <property type="match status" value="1"/>
</dbReference>
<organism evidence="2 3">
    <name type="scientific">Panicum miliaceum</name>
    <name type="common">Proso millet</name>
    <name type="synonym">Broomcorn millet</name>
    <dbReference type="NCBI Taxonomy" id="4540"/>
    <lineage>
        <taxon>Eukaryota</taxon>
        <taxon>Viridiplantae</taxon>
        <taxon>Streptophyta</taxon>
        <taxon>Embryophyta</taxon>
        <taxon>Tracheophyta</taxon>
        <taxon>Spermatophyta</taxon>
        <taxon>Magnoliopsida</taxon>
        <taxon>Liliopsida</taxon>
        <taxon>Poales</taxon>
        <taxon>Poaceae</taxon>
        <taxon>PACMAD clade</taxon>
        <taxon>Panicoideae</taxon>
        <taxon>Panicodae</taxon>
        <taxon>Paniceae</taxon>
        <taxon>Panicinae</taxon>
        <taxon>Panicum</taxon>
        <taxon>Panicum sect. Panicum</taxon>
    </lineage>
</organism>
<dbReference type="OrthoDB" id="694252at2759"/>
<dbReference type="GO" id="GO:0016740">
    <property type="term" value="F:transferase activity"/>
    <property type="evidence" value="ECO:0007669"/>
    <property type="project" value="UniProtKB-KW"/>
</dbReference>
<reference evidence="3" key="1">
    <citation type="journal article" date="2019" name="Nat. Commun.">
        <title>The genome of broomcorn millet.</title>
        <authorList>
            <person name="Zou C."/>
            <person name="Miki D."/>
            <person name="Li D."/>
            <person name="Tang Q."/>
            <person name="Xiao L."/>
            <person name="Rajput S."/>
            <person name="Deng P."/>
            <person name="Jia W."/>
            <person name="Huang R."/>
            <person name="Zhang M."/>
            <person name="Sun Y."/>
            <person name="Hu J."/>
            <person name="Fu X."/>
            <person name="Schnable P.S."/>
            <person name="Li F."/>
            <person name="Zhang H."/>
            <person name="Feng B."/>
            <person name="Zhu X."/>
            <person name="Liu R."/>
            <person name="Schnable J.C."/>
            <person name="Zhu J.-K."/>
            <person name="Zhang H."/>
        </authorList>
    </citation>
    <scope>NUCLEOTIDE SEQUENCE [LARGE SCALE GENOMIC DNA]</scope>
</reference>
<proteinExistence type="predicted"/>
<comment type="caution">
    <text evidence="2">The sequence shown here is derived from an EMBL/GenBank/DDBJ whole genome shotgun (WGS) entry which is preliminary data.</text>
</comment>
<sequence length="164" mass="17712">MASPVQSRKLRILLMPFFATSHIGPFTNLAVHLAAARPDIVEATVAVSTANAAVVQSALARQQSSGRATAVRIATYPFPVVDGLPPGVENLSTVKAADAWRIDAVAFDEARAGEPHQGALAGRHHQRHALLLEHRRRRRPRRAVCGVPSHRNLRDDGHLTPHGS</sequence>
<dbReference type="STRING" id="4540.A0A3L6S8I8"/>
<evidence type="ECO:0000256" key="1">
    <source>
        <dbReference type="SAM" id="MobiDB-lite"/>
    </source>
</evidence>
<gene>
    <name evidence="2" type="ORF">C2845_PM02G22920</name>
</gene>
<dbReference type="SUPFAM" id="SSF53756">
    <property type="entry name" value="UDP-Glycosyltransferase/glycogen phosphorylase"/>
    <property type="match status" value="1"/>
</dbReference>
<keyword evidence="3" id="KW-1185">Reference proteome</keyword>
<feature type="compositionally biased region" description="Basic residues" evidence="1">
    <location>
        <begin position="132"/>
        <end position="142"/>
    </location>
</feature>
<evidence type="ECO:0000313" key="3">
    <source>
        <dbReference type="Proteomes" id="UP000275267"/>
    </source>
</evidence>
<feature type="compositionally biased region" description="Basic and acidic residues" evidence="1">
    <location>
        <begin position="152"/>
        <end position="164"/>
    </location>
</feature>